<keyword evidence="5" id="KW-1133">Transmembrane helix</keyword>
<reference evidence="9" key="1">
    <citation type="journal article" date="2014" name="Genome Announc.">
        <title>Draft genome sequences of six enterohepatic helicobacter species isolated from humans and one from rhesus macaques.</title>
        <authorList>
            <person name="Shen Z."/>
            <person name="Sheh A."/>
            <person name="Young S.K."/>
            <person name="Abouelliel A."/>
            <person name="Ward D.V."/>
            <person name="Earl A.M."/>
            <person name="Fox J.G."/>
        </authorList>
    </citation>
    <scope>NUCLEOTIDE SEQUENCE [LARGE SCALE GENOMIC DNA]</scope>
    <source>
        <strain evidence="9">MIT 98-5489</strain>
    </source>
</reference>
<dbReference type="SUPFAM" id="SSF116726">
    <property type="entry name" value="TrkA C-terminal domain-like"/>
    <property type="match status" value="2"/>
</dbReference>
<protein>
    <submittedName>
        <fullName evidence="8">TrkA C-terminal domain protein</fullName>
    </submittedName>
</protein>
<sequence>MKIFVALSILGLLFLLIQNKYRPSLLFAIVASLYYLLGFLNLNELLIGFTNNALMTLVLLLLVSIAVEKTLIIDYCSKLIITQNYLFSLLKLGVITTATSAFLNNTAVVAAFMGMIKNNVYHLPSKLLIPLSYFAIVGGTITLVGTSTNLVVNSFVIESGLPSLQMFDFLLVGVCISIAVIIVMILISRWLPKHQNNIKKIDNYLIRIKVLPNSKLIGKSIQENGLRNLENLFLLEIERGMQIIAPASHSEIILGGDILIFSGDISQIDKIKKFDGLVVEFGDDFKELNLVDVVVTAQSNLIGKTIKEAGFRTKFDAAIVCFQRGAENIKKIGQEVVCAGDRLILAVGNDFKNRDNLSKNFYILSNIEKDSRFGKFKSLWVVCGFILLIIGSAMGFFSLLKGLLVFLAVLLLFRAVSFEEIRRRFPIDIFIIIGASLAITKALVGSGLAQDLASFIIGTFGEFGIYGSFIGVYLLTLILTEIITNNAAAALAFPIAYSTAVALEVNPIPFIFAVAYGASCGFMMPFGYQTHLMVSSIGGYKLTDFVKVGWAISLTYSLVVILLVPLVFKF</sequence>
<organism evidence="8 9">
    <name type="scientific">Helicobacter pullorum MIT 98-5489</name>
    <dbReference type="NCBI Taxonomy" id="537972"/>
    <lineage>
        <taxon>Bacteria</taxon>
        <taxon>Pseudomonadati</taxon>
        <taxon>Campylobacterota</taxon>
        <taxon>Epsilonproteobacteria</taxon>
        <taxon>Campylobacterales</taxon>
        <taxon>Helicobacteraceae</taxon>
        <taxon>Helicobacter</taxon>
    </lineage>
</organism>
<dbReference type="eggNOG" id="COG0471">
    <property type="taxonomic scope" value="Bacteria"/>
</dbReference>
<evidence type="ECO:0000256" key="5">
    <source>
        <dbReference type="ARBA" id="ARBA00022989"/>
    </source>
</evidence>
<dbReference type="Pfam" id="PF02080">
    <property type="entry name" value="TrkA_C"/>
    <property type="match status" value="2"/>
</dbReference>
<gene>
    <name evidence="8" type="ORF">HPMG_00533</name>
</gene>
<dbReference type="GO" id="GO:0006813">
    <property type="term" value="P:potassium ion transport"/>
    <property type="evidence" value="ECO:0007669"/>
    <property type="project" value="InterPro"/>
</dbReference>
<evidence type="ECO:0000256" key="3">
    <source>
        <dbReference type="ARBA" id="ARBA00022692"/>
    </source>
</evidence>
<evidence type="ECO:0000256" key="6">
    <source>
        <dbReference type="ARBA" id="ARBA00023136"/>
    </source>
</evidence>
<feature type="domain" description="RCK C-terminal" evidence="7">
    <location>
        <begin position="278"/>
        <end position="363"/>
    </location>
</feature>
<dbReference type="GO" id="GO:0008324">
    <property type="term" value="F:monoatomic cation transmembrane transporter activity"/>
    <property type="evidence" value="ECO:0007669"/>
    <property type="project" value="InterPro"/>
</dbReference>
<feature type="domain" description="RCK C-terminal" evidence="7">
    <location>
        <begin position="193"/>
        <end position="277"/>
    </location>
</feature>
<evidence type="ECO:0000256" key="2">
    <source>
        <dbReference type="ARBA" id="ARBA00022448"/>
    </source>
</evidence>
<dbReference type="RefSeq" id="WP_005021244.1">
    <property type="nucleotide sequence ID" value="NZ_DS990442.1"/>
</dbReference>
<keyword evidence="3" id="KW-0812">Transmembrane</keyword>
<dbReference type="InterPro" id="IPR004680">
    <property type="entry name" value="Cit_transptr-like_dom"/>
</dbReference>
<evidence type="ECO:0000256" key="4">
    <source>
        <dbReference type="ARBA" id="ARBA00022737"/>
    </source>
</evidence>
<comment type="subcellular location">
    <subcellularLocation>
        <location evidence="1">Membrane</location>
        <topology evidence="1">Multi-pass membrane protein</topology>
    </subcellularLocation>
</comment>
<evidence type="ECO:0000313" key="9">
    <source>
        <dbReference type="Proteomes" id="UP000003953"/>
    </source>
</evidence>
<dbReference type="PANTHER" id="PTHR43652:SF2">
    <property type="entry name" value="BASIC AMINO ACID ANTIPORTER YFCC-RELATED"/>
    <property type="match status" value="1"/>
</dbReference>
<name>C5EYW1_9HELI</name>
<keyword evidence="6" id="KW-0472">Membrane</keyword>
<keyword evidence="4" id="KW-0677">Repeat</keyword>
<dbReference type="PANTHER" id="PTHR43652">
    <property type="entry name" value="BASIC AMINO ACID ANTIPORTER YFCC-RELATED"/>
    <property type="match status" value="1"/>
</dbReference>
<proteinExistence type="predicted"/>
<dbReference type="InterPro" id="IPR051679">
    <property type="entry name" value="DASS-Related_Transporters"/>
</dbReference>
<dbReference type="AlphaFoldDB" id="C5EYW1"/>
<dbReference type="InterPro" id="IPR036721">
    <property type="entry name" value="RCK_C_sf"/>
</dbReference>
<dbReference type="HOGENOM" id="CLU_005170_6_2_7"/>
<dbReference type="Pfam" id="PF03600">
    <property type="entry name" value="CitMHS"/>
    <property type="match status" value="1"/>
</dbReference>
<dbReference type="PROSITE" id="PS51202">
    <property type="entry name" value="RCK_C"/>
    <property type="match status" value="2"/>
</dbReference>
<dbReference type="GO" id="GO:0005886">
    <property type="term" value="C:plasma membrane"/>
    <property type="evidence" value="ECO:0007669"/>
    <property type="project" value="TreeGrafter"/>
</dbReference>
<dbReference type="InterPro" id="IPR006037">
    <property type="entry name" value="RCK_C"/>
</dbReference>
<dbReference type="EMBL" id="DS990442">
    <property type="protein sequence ID" value="EEQ63076.1"/>
    <property type="molecule type" value="Genomic_DNA"/>
</dbReference>
<dbReference type="Proteomes" id="UP000003953">
    <property type="component" value="Unassembled WGS sequence"/>
</dbReference>
<keyword evidence="2" id="KW-0813">Transport</keyword>
<keyword evidence="9" id="KW-1185">Reference proteome</keyword>
<accession>C5EYW1</accession>
<evidence type="ECO:0000259" key="7">
    <source>
        <dbReference type="PROSITE" id="PS51202"/>
    </source>
</evidence>
<evidence type="ECO:0000313" key="8">
    <source>
        <dbReference type="EMBL" id="EEQ63076.1"/>
    </source>
</evidence>
<dbReference type="Gene3D" id="3.30.70.1450">
    <property type="entry name" value="Regulator of K+ conductance, C-terminal domain"/>
    <property type="match status" value="2"/>
</dbReference>
<evidence type="ECO:0000256" key="1">
    <source>
        <dbReference type="ARBA" id="ARBA00004141"/>
    </source>
</evidence>